<evidence type="ECO:0000313" key="3">
    <source>
        <dbReference type="EMBL" id="MEP1062513.1"/>
    </source>
</evidence>
<proteinExistence type="inferred from homology"/>
<accession>A0ABV0KTE1</accession>
<dbReference type="Gene3D" id="1.10.10.2830">
    <property type="match status" value="1"/>
</dbReference>
<comment type="caution">
    <text evidence="3">The sequence shown here is derived from an EMBL/GenBank/DDBJ whole genome shotgun (WGS) entry which is preliminary data.</text>
</comment>
<dbReference type="SMART" id="SM00470">
    <property type="entry name" value="ParB"/>
    <property type="match status" value="1"/>
</dbReference>
<sequence>MTSKRERVFGGKITAPVTLFGEVATASAPPNTVAIDHIQLPAQQPRRYFDPQKMEQLVLSVKEHGILEPLLVRTLKKLDTYELVAGERRYRAAKAAGLTDIPVVIREMTDEQATQLALIENLQREDLNPVEETEGVLQLLALKLKMPVSEVPKLLYRMQHEAKGKVAHNVMGSSENEAVQAVFAALATMSWESFVNNRLPLLNLPNDVLEALQQGKIAYTKAQVIARIKDEQQRDELLKQAITQNLSLNEIKVRVKEAKPDAEAETTPAQLLVGRMTEITKRLKRSKAWNERKKHERITKLLDELERLTEEA</sequence>
<dbReference type="Gene3D" id="3.90.1530.30">
    <property type="match status" value="1"/>
</dbReference>
<dbReference type="InterPro" id="IPR003115">
    <property type="entry name" value="ParB_N"/>
</dbReference>
<evidence type="ECO:0000256" key="1">
    <source>
        <dbReference type="ARBA" id="ARBA00006295"/>
    </source>
</evidence>
<dbReference type="PANTHER" id="PTHR33375:SF7">
    <property type="entry name" value="CHROMOSOME 2-PARTITIONING PROTEIN PARB-RELATED"/>
    <property type="match status" value="1"/>
</dbReference>
<dbReference type="Proteomes" id="UP001476950">
    <property type="component" value="Unassembled WGS sequence"/>
</dbReference>
<dbReference type="SUPFAM" id="SSF109709">
    <property type="entry name" value="KorB DNA-binding domain-like"/>
    <property type="match status" value="1"/>
</dbReference>
<evidence type="ECO:0000259" key="2">
    <source>
        <dbReference type="SMART" id="SM00470"/>
    </source>
</evidence>
<dbReference type="PANTHER" id="PTHR33375">
    <property type="entry name" value="CHROMOSOME-PARTITIONING PROTEIN PARB-RELATED"/>
    <property type="match status" value="1"/>
</dbReference>
<dbReference type="EMBL" id="JAMPLM010000069">
    <property type="protein sequence ID" value="MEP1062513.1"/>
    <property type="molecule type" value="Genomic_DNA"/>
</dbReference>
<feature type="domain" description="ParB-like N-terminal" evidence="2">
    <location>
        <begin position="31"/>
        <end position="122"/>
    </location>
</feature>
<dbReference type="InterPro" id="IPR036086">
    <property type="entry name" value="ParB/Sulfiredoxin_sf"/>
</dbReference>
<dbReference type="SUPFAM" id="SSF110849">
    <property type="entry name" value="ParB/Sulfiredoxin"/>
    <property type="match status" value="1"/>
</dbReference>
<keyword evidence="4" id="KW-1185">Reference proteome</keyword>
<dbReference type="RefSeq" id="WP_190446147.1">
    <property type="nucleotide sequence ID" value="NZ_JAMPLM010000069.1"/>
</dbReference>
<protein>
    <submittedName>
        <fullName evidence="3">ParB/RepB/Spo0J family partition protein</fullName>
    </submittedName>
</protein>
<dbReference type="NCBIfam" id="TIGR00180">
    <property type="entry name" value="parB_part"/>
    <property type="match status" value="1"/>
</dbReference>
<dbReference type="CDD" id="cd16393">
    <property type="entry name" value="SPO0J_N"/>
    <property type="match status" value="1"/>
</dbReference>
<dbReference type="Pfam" id="PF02195">
    <property type="entry name" value="ParB_N"/>
    <property type="match status" value="1"/>
</dbReference>
<reference evidence="3 4" key="1">
    <citation type="submission" date="2022-04" db="EMBL/GenBank/DDBJ databases">
        <title>Positive selection, recombination, and allopatry shape intraspecific diversity of widespread and dominant cyanobacteria.</title>
        <authorList>
            <person name="Wei J."/>
            <person name="Shu W."/>
            <person name="Hu C."/>
        </authorList>
    </citation>
    <scope>NUCLEOTIDE SEQUENCE [LARGE SCALE GENOMIC DNA]</scope>
    <source>
        <strain evidence="3 4">AS-A4</strain>
    </source>
</reference>
<dbReference type="InterPro" id="IPR041468">
    <property type="entry name" value="HTH_ParB/Spo0J"/>
</dbReference>
<evidence type="ECO:0000313" key="4">
    <source>
        <dbReference type="Proteomes" id="UP001476950"/>
    </source>
</evidence>
<comment type="similarity">
    <text evidence="1">Belongs to the ParB family.</text>
</comment>
<dbReference type="InterPro" id="IPR004437">
    <property type="entry name" value="ParB/RepB/Spo0J"/>
</dbReference>
<gene>
    <name evidence="3" type="ORF">NDI38_29495</name>
</gene>
<dbReference type="InterPro" id="IPR050336">
    <property type="entry name" value="Chromosome_partition/occlusion"/>
</dbReference>
<organism evidence="3 4">
    <name type="scientific">Stenomitos frigidus AS-A4</name>
    <dbReference type="NCBI Taxonomy" id="2933935"/>
    <lineage>
        <taxon>Bacteria</taxon>
        <taxon>Bacillati</taxon>
        <taxon>Cyanobacteriota</taxon>
        <taxon>Cyanophyceae</taxon>
        <taxon>Leptolyngbyales</taxon>
        <taxon>Leptolyngbyaceae</taxon>
        <taxon>Stenomitos</taxon>
    </lineage>
</organism>
<name>A0ABV0KTE1_9CYAN</name>
<dbReference type="Pfam" id="PF17762">
    <property type="entry name" value="HTH_ParB"/>
    <property type="match status" value="1"/>
</dbReference>